<feature type="compositionally biased region" description="Polar residues" evidence="1">
    <location>
        <begin position="162"/>
        <end position="179"/>
    </location>
</feature>
<dbReference type="Pfam" id="PF05627">
    <property type="entry name" value="AvrRpt-cleavage"/>
    <property type="match status" value="1"/>
</dbReference>
<dbReference type="Proteomes" id="UP000886595">
    <property type="component" value="Unassembled WGS sequence"/>
</dbReference>
<sequence length="205" mass="23261">MAANRQSVPKFGEWTEDVPFTVVFDKASRSSRKNTNKSNPNASEYPEMNPTAAQTRNQRHDQPPNHNVRPRQDRFSRREETEFRPSPPAHNERYNRVGAPHAAETNRSQPYDPTPVKPSRPISNPRGRGSERVATIPPFPGSGSEDQSYTLIFEKVKESKKQSGTVSSYNETDHSTPTPLINDDQHHQPLPSSPKGCCFPRWCRK</sequence>
<comment type="caution">
    <text evidence="3">The sequence shown here is derived from an EMBL/GenBank/DDBJ whole genome shotgun (WGS) entry which is preliminary data.</text>
</comment>
<evidence type="ECO:0000259" key="2">
    <source>
        <dbReference type="Pfam" id="PF05627"/>
    </source>
</evidence>
<feature type="compositionally biased region" description="Basic and acidic residues" evidence="1">
    <location>
        <begin position="70"/>
        <end position="83"/>
    </location>
</feature>
<reference evidence="3 4" key="1">
    <citation type="submission" date="2020-02" db="EMBL/GenBank/DDBJ databases">
        <authorList>
            <person name="Ma Q."/>
            <person name="Huang Y."/>
            <person name="Song X."/>
            <person name="Pei D."/>
        </authorList>
    </citation>
    <scope>NUCLEOTIDE SEQUENCE [LARGE SCALE GENOMIC DNA]</scope>
    <source>
        <strain evidence="3">Sxm20200214</strain>
        <tissue evidence="3">Leaf</tissue>
    </source>
</reference>
<evidence type="ECO:0000313" key="3">
    <source>
        <dbReference type="EMBL" id="KAG2261161.1"/>
    </source>
</evidence>
<gene>
    <name evidence="3" type="ORF">Bca52824_068240</name>
</gene>
<organism evidence="3 4">
    <name type="scientific">Brassica carinata</name>
    <name type="common">Ethiopian mustard</name>
    <name type="synonym">Abyssinian cabbage</name>
    <dbReference type="NCBI Taxonomy" id="52824"/>
    <lineage>
        <taxon>Eukaryota</taxon>
        <taxon>Viridiplantae</taxon>
        <taxon>Streptophyta</taxon>
        <taxon>Embryophyta</taxon>
        <taxon>Tracheophyta</taxon>
        <taxon>Spermatophyta</taxon>
        <taxon>Magnoliopsida</taxon>
        <taxon>eudicotyledons</taxon>
        <taxon>Gunneridae</taxon>
        <taxon>Pentapetalae</taxon>
        <taxon>rosids</taxon>
        <taxon>malvids</taxon>
        <taxon>Brassicales</taxon>
        <taxon>Brassicaceae</taxon>
        <taxon>Brassiceae</taxon>
        <taxon>Brassica</taxon>
    </lineage>
</organism>
<dbReference type="OrthoDB" id="765662at2759"/>
<keyword evidence="4" id="KW-1185">Reference proteome</keyword>
<proteinExistence type="predicted"/>
<protein>
    <recommendedName>
        <fullName evidence="2">RIN4 pathogenic type III effector avirulence factor Avr cleavage site domain-containing protein</fullName>
    </recommendedName>
</protein>
<evidence type="ECO:0000256" key="1">
    <source>
        <dbReference type="SAM" id="MobiDB-lite"/>
    </source>
</evidence>
<accession>A0A8X7PZW7</accession>
<dbReference type="AlphaFoldDB" id="A0A8X7PZW7"/>
<feature type="domain" description="RIN4 pathogenic type III effector avirulence factor Avr cleavage site" evidence="2">
    <location>
        <begin position="5"/>
        <end position="29"/>
    </location>
</feature>
<feature type="region of interest" description="Disordered" evidence="1">
    <location>
        <begin position="1"/>
        <end position="194"/>
    </location>
</feature>
<evidence type="ECO:0000313" key="4">
    <source>
        <dbReference type="Proteomes" id="UP000886595"/>
    </source>
</evidence>
<dbReference type="InterPro" id="IPR008700">
    <property type="entry name" value="TypeIII_avirulence_cleave"/>
</dbReference>
<dbReference type="EMBL" id="JAAMPC010000014">
    <property type="protein sequence ID" value="KAG2261161.1"/>
    <property type="molecule type" value="Genomic_DNA"/>
</dbReference>
<name>A0A8X7PZW7_BRACI</name>